<sequence length="78" mass="8591">MLLPITGPLLHSNGPFWGFAPIFWPLPSRVPGISDAFASNPVVGAFHRDGLWLFAGLAALHAALYVKRRQDRRLQAGR</sequence>
<accession>A0ABV6I0X0</accession>
<protein>
    <submittedName>
        <fullName evidence="2">Uncharacterized protein</fullName>
    </submittedName>
</protein>
<reference evidence="2 3" key="1">
    <citation type="submission" date="2024-09" db="EMBL/GenBank/DDBJ databases">
        <authorList>
            <person name="Sun Q."/>
            <person name="Mori K."/>
        </authorList>
    </citation>
    <scope>NUCLEOTIDE SEQUENCE [LARGE SCALE GENOMIC DNA]</scope>
    <source>
        <strain evidence="2 3">KCTC 22789</strain>
    </source>
</reference>
<evidence type="ECO:0000313" key="2">
    <source>
        <dbReference type="EMBL" id="MFC0339872.1"/>
    </source>
</evidence>
<keyword evidence="3" id="KW-1185">Reference proteome</keyword>
<keyword evidence="1" id="KW-1133">Transmembrane helix</keyword>
<dbReference type="RefSeq" id="WP_377697558.1">
    <property type="nucleotide sequence ID" value="NZ_JBHLWE010000013.1"/>
</dbReference>
<organism evidence="2 3">
    <name type="scientific">Paracoccus niistensis</name>
    <dbReference type="NCBI Taxonomy" id="632935"/>
    <lineage>
        <taxon>Bacteria</taxon>
        <taxon>Pseudomonadati</taxon>
        <taxon>Pseudomonadota</taxon>
        <taxon>Alphaproteobacteria</taxon>
        <taxon>Rhodobacterales</taxon>
        <taxon>Paracoccaceae</taxon>
        <taxon>Paracoccus</taxon>
    </lineage>
</organism>
<evidence type="ECO:0000256" key="1">
    <source>
        <dbReference type="SAM" id="Phobius"/>
    </source>
</evidence>
<keyword evidence="1" id="KW-0472">Membrane</keyword>
<dbReference type="Proteomes" id="UP001589799">
    <property type="component" value="Unassembled WGS sequence"/>
</dbReference>
<keyword evidence="1" id="KW-0812">Transmembrane</keyword>
<feature type="transmembrane region" description="Helical" evidence="1">
    <location>
        <begin position="50"/>
        <end position="66"/>
    </location>
</feature>
<evidence type="ECO:0000313" key="3">
    <source>
        <dbReference type="Proteomes" id="UP001589799"/>
    </source>
</evidence>
<gene>
    <name evidence="2" type="ORF">ACFFII_03720</name>
</gene>
<dbReference type="EMBL" id="JBHLWE010000013">
    <property type="protein sequence ID" value="MFC0339872.1"/>
    <property type="molecule type" value="Genomic_DNA"/>
</dbReference>
<proteinExistence type="predicted"/>
<name>A0ABV6I0X0_9RHOB</name>
<comment type="caution">
    <text evidence="2">The sequence shown here is derived from an EMBL/GenBank/DDBJ whole genome shotgun (WGS) entry which is preliminary data.</text>
</comment>